<evidence type="ECO:0000256" key="12">
    <source>
        <dbReference type="ARBA" id="ARBA00022832"/>
    </source>
</evidence>
<dbReference type="GO" id="GO:0003989">
    <property type="term" value="F:acetyl-CoA carboxylase activity"/>
    <property type="evidence" value="ECO:0007669"/>
    <property type="project" value="InterPro"/>
</dbReference>
<dbReference type="GO" id="GO:0008270">
    <property type="term" value="F:zinc ion binding"/>
    <property type="evidence" value="ECO:0007669"/>
    <property type="project" value="UniProtKB-UniRule"/>
</dbReference>
<organism evidence="23 24">
    <name type="scientific">Enorma phocaeensis</name>
    <dbReference type="NCBI Taxonomy" id="1871019"/>
    <lineage>
        <taxon>Bacteria</taxon>
        <taxon>Bacillati</taxon>
        <taxon>Actinomycetota</taxon>
        <taxon>Coriobacteriia</taxon>
        <taxon>Coriobacteriales</taxon>
        <taxon>Coriobacteriaceae</taxon>
        <taxon>Enorma</taxon>
    </lineage>
</organism>
<evidence type="ECO:0000313" key="23">
    <source>
        <dbReference type="EMBL" id="HJG38034.1"/>
    </source>
</evidence>
<evidence type="ECO:0000256" key="7">
    <source>
        <dbReference type="ARBA" id="ARBA00022516"/>
    </source>
</evidence>
<dbReference type="EC" id="2.1.3.15" evidence="19"/>
<feature type="binding site" evidence="20">
    <location>
        <position position="34"/>
    </location>
    <ligand>
        <name>Zn(2+)</name>
        <dbReference type="ChEBI" id="CHEBI:29105"/>
    </ligand>
</feature>
<dbReference type="InterPro" id="IPR011762">
    <property type="entry name" value="COA_CT_N"/>
</dbReference>
<keyword evidence="10 19" id="KW-0547">Nucleotide-binding</keyword>
<evidence type="ECO:0000256" key="20">
    <source>
        <dbReference type="HAMAP-Rule" id="MF_01395"/>
    </source>
</evidence>
<feature type="domain" description="CoA carboxyltransferase C-terminal" evidence="22">
    <location>
        <begin position="305"/>
        <end position="549"/>
    </location>
</feature>
<dbReference type="InterPro" id="IPR000438">
    <property type="entry name" value="Acetyl_CoA_COase_Trfase_b_su"/>
</dbReference>
<keyword evidence="23" id="KW-0436">Ligase</keyword>
<gene>
    <name evidence="20 23" type="primary">accD</name>
    <name evidence="19" type="synonym">accA</name>
    <name evidence="23" type="ORF">K8V70_09320</name>
</gene>
<proteinExistence type="inferred from homology"/>
<evidence type="ECO:0000256" key="5">
    <source>
        <dbReference type="ARBA" id="ARBA00011664"/>
    </source>
</evidence>
<comment type="function">
    <text evidence="17 20">Component of the acetyl coenzyme A carboxylase (ACC) complex. Biotin carboxylase (BC) catalyzes the carboxylation of biotin on its carrier protein (BCCP) and then the CO(2) group is transferred by the transcarboxylase to acetyl-CoA to form malonyl-CoA.</text>
</comment>
<comment type="function">
    <text evidence="19">Component of the acetyl coenzyme A carboxylase (ACC) complex. First, biotin carboxylase catalyzes the carboxylation of biotin on its carrier protein (BCCP) and then the CO(2) group is transferred by the carboxyltransferase to acetyl-CoA to form malonyl-CoA.</text>
</comment>
<evidence type="ECO:0000256" key="17">
    <source>
        <dbReference type="ARBA" id="ARBA00025280"/>
    </source>
</evidence>
<keyword evidence="9 20" id="KW-0479">Metal-binding</keyword>
<evidence type="ECO:0000256" key="15">
    <source>
        <dbReference type="ARBA" id="ARBA00023098"/>
    </source>
</evidence>
<dbReference type="Proteomes" id="UP000753256">
    <property type="component" value="Unassembled WGS sequence"/>
</dbReference>
<comment type="cofactor">
    <cofactor evidence="20">
        <name>Zn(2+)</name>
        <dbReference type="ChEBI" id="CHEBI:29105"/>
    </cofactor>
    <text evidence="20">Binds 1 zinc ion per subunit.</text>
</comment>
<feature type="domain" description="CoA carboxyltransferase N-terminal" evidence="21">
    <location>
        <begin position="27"/>
        <end position="293"/>
    </location>
</feature>
<keyword evidence="6 19" id="KW-0963">Cytoplasm</keyword>
<dbReference type="GO" id="GO:0005524">
    <property type="term" value="F:ATP binding"/>
    <property type="evidence" value="ECO:0007669"/>
    <property type="project" value="UniProtKB-KW"/>
</dbReference>
<dbReference type="PRINTS" id="PR01069">
    <property type="entry name" value="ACCCTRFRASEA"/>
</dbReference>
<dbReference type="GO" id="GO:0009317">
    <property type="term" value="C:acetyl-CoA carboxylase complex"/>
    <property type="evidence" value="ECO:0007669"/>
    <property type="project" value="InterPro"/>
</dbReference>
<comment type="caution">
    <text evidence="23">The sequence shown here is derived from an EMBL/GenBank/DDBJ whole genome shotgun (WGS) entry which is preliminary data.</text>
</comment>
<comment type="similarity">
    <text evidence="3">In the C-terminal section; belongs to the AccA family.</text>
</comment>
<dbReference type="InterPro" id="IPR041010">
    <property type="entry name" value="Znf-ACC"/>
</dbReference>
<dbReference type="HAMAP" id="MF_00823">
    <property type="entry name" value="AcetylCoA_CT_alpha"/>
    <property type="match status" value="1"/>
</dbReference>
<accession>A0A921IVJ9</accession>
<keyword evidence="12 19" id="KW-0276">Fatty acid metabolism</keyword>
<evidence type="ECO:0000256" key="6">
    <source>
        <dbReference type="ARBA" id="ARBA00022490"/>
    </source>
</evidence>
<dbReference type="PANTHER" id="PTHR42853">
    <property type="entry name" value="ACETYL-COENZYME A CARBOXYLASE CARBOXYL TRANSFERASE SUBUNIT ALPHA"/>
    <property type="match status" value="1"/>
</dbReference>
<comment type="catalytic activity">
    <reaction evidence="18 19">
        <text>N(6)-carboxybiotinyl-L-lysyl-[protein] + acetyl-CoA = N(6)-biotinyl-L-lysyl-[protein] + malonyl-CoA</text>
        <dbReference type="Rhea" id="RHEA:54728"/>
        <dbReference type="Rhea" id="RHEA-COMP:10505"/>
        <dbReference type="Rhea" id="RHEA-COMP:10506"/>
        <dbReference type="ChEBI" id="CHEBI:57288"/>
        <dbReference type="ChEBI" id="CHEBI:57384"/>
        <dbReference type="ChEBI" id="CHEBI:83144"/>
        <dbReference type="ChEBI" id="CHEBI:83145"/>
        <dbReference type="EC" id="2.1.3.15"/>
    </reaction>
</comment>
<dbReference type="NCBIfam" id="TIGR00515">
    <property type="entry name" value="accD"/>
    <property type="match status" value="1"/>
</dbReference>
<feature type="binding site" evidence="20">
    <location>
        <position position="53"/>
    </location>
    <ligand>
        <name>Zn(2+)</name>
        <dbReference type="ChEBI" id="CHEBI:29105"/>
    </ligand>
</feature>
<evidence type="ECO:0000256" key="10">
    <source>
        <dbReference type="ARBA" id="ARBA00022741"/>
    </source>
</evidence>
<comment type="similarity">
    <text evidence="4">In the N-terminal section; belongs to the AccD/PCCB family.</text>
</comment>
<dbReference type="RefSeq" id="WP_273191166.1">
    <property type="nucleotide sequence ID" value="NZ_DYUZ01000034.1"/>
</dbReference>
<dbReference type="SUPFAM" id="SSF52096">
    <property type="entry name" value="ClpP/crotonase"/>
    <property type="match status" value="2"/>
</dbReference>
<evidence type="ECO:0000256" key="18">
    <source>
        <dbReference type="ARBA" id="ARBA00049152"/>
    </source>
</evidence>
<dbReference type="GO" id="GO:0016743">
    <property type="term" value="F:carboxyl- or carbamoyltransferase activity"/>
    <property type="evidence" value="ECO:0007669"/>
    <property type="project" value="UniProtKB-UniRule"/>
</dbReference>
<evidence type="ECO:0000256" key="1">
    <source>
        <dbReference type="ARBA" id="ARBA00004496"/>
    </source>
</evidence>
<dbReference type="InterPro" id="IPR011763">
    <property type="entry name" value="COA_CT_C"/>
</dbReference>
<evidence type="ECO:0000256" key="4">
    <source>
        <dbReference type="ARBA" id="ARBA00010284"/>
    </source>
</evidence>
<keyword evidence="16 19" id="KW-0275">Fatty acid biosynthesis</keyword>
<evidence type="ECO:0000256" key="3">
    <source>
        <dbReference type="ARBA" id="ARBA00006276"/>
    </source>
</evidence>
<name>A0A921IVJ9_9ACTN</name>
<comment type="pathway">
    <text evidence="2 19">Lipid metabolism; malonyl-CoA biosynthesis; malonyl-CoA from acetyl-CoA: step 1/1.</text>
</comment>
<dbReference type="GO" id="GO:0006633">
    <property type="term" value="P:fatty acid biosynthetic process"/>
    <property type="evidence" value="ECO:0007669"/>
    <property type="project" value="UniProtKB-KW"/>
</dbReference>
<keyword evidence="13 20" id="KW-0862">Zinc</keyword>
<dbReference type="PROSITE" id="PS50980">
    <property type="entry name" value="COA_CT_NTER"/>
    <property type="match status" value="1"/>
</dbReference>
<reference evidence="23" key="2">
    <citation type="submission" date="2021-09" db="EMBL/GenBank/DDBJ databases">
        <authorList>
            <person name="Gilroy R."/>
        </authorList>
    </citation>
    <scope>NUCLEOTIDE SEQUENCE</scope>
    <source>
        <strain evidence="23">ChiHjej13B12-9602</strain>
    </source>
</reference>
<dbReference type="Gene3D" id="3.90.226.10">
    <property type="entry name" value="2-enoyl-CoA Hydratase, Chain A, domain 1"/>
    <property type="match status" value="2"/>
</dbReference>
<dbReference type="InterPro" id="IPR001095">
    <property type="entry name" value="Acetyl_CoA_COase_a_su"/>
</dbReference>
<evidence type="ECO:0000256" key="13">
    <source>
        <dbReference type="ARBA" id="ARBA00022833"/>
    </source>
</evidence>
<comment type="similarity">
    <text evidence="19">Belongs to the AccA family.</text>
</comment>
<protein>
    <recommendedName>
        <fullName evidence="19 20">Multifunctional fusion protein</fullName>
    </recommendedName>
    <domain>
        <recommendedName>
            <fullName evidence="19">Acetyl-coenzyme A carboxylase carboxyl transferase subunit alpha</fullName>
            <shortName evidence="19">ACCase subunit alpha</shortName>
            <shortName evidence="19">Acetyl-CoA carboxylase carboxyltransferase subunit alpha</shortName>
            <ecNumber evidence="19">2.1.3.15</ecNumber>
        </recommendedName>
    </domain>
    <domain>
        <recommendedName>
            <fullName evidence="20">Acetyl-coenzyme A carboxylase carboxyl transferase subunit beta</fullName>
            <shortName evidence="20">ACCase subunit beta</shortName>
            <shortName evidence="20">Acetyl-CoA carboxylase carboxyltransferase subunit beta</shortName>
        </recommendedName>
    </domain>
</protein>
<dbReference type="PANTHER" id="PTHR42853:SF3">
    <property type="entry name" value="ACETYL-COENZYME A CARBOXYLASE CARBOXYL TRANSFERASE SUBUNIT ALPHA, CHLOROPLASTIC"/>
    <property type="match status" value="1"/>
</dbReference>
<evidence type="ECO:0000256" key="14">
    <source>
        <dbReference type="ARBA" id="ARBA00022840"/>
    </source>
</evidence>
<evidence type="ECO:0000256" key="8">
    <source>
        <dbReference type="ARBA" id="ARBA00022679"/>
    </source>
</evidence>
<dbReference type="NCBIfam" id="NF041504">
    <property type="entry name" value="AccA_sub"/>
    <property type="match status" value="1"/>
</dbReference>
<sequence length="578" mass="62196">MRAKRTAVNKLEGPITDIEVELPQRRTYVKCPGCRRIIDQEQLRANLDVCPRCGRHMRLDARRRIALTVDTGSFEEWDADLAPTDFLEFPGYTEKLCRAQEVSGERDAVVCGFARIGGEPCALFVMNGDFMMGSMGAVVGEKICRVFERAREERLPVVGFTVSGGARMQEGTTSLMQMAKVSGARRRLAEAHLPYLALLTDPTTGGVTASFAMEGDVILAEPGALVAFAGPRVVEQTTHKRLPSGFQRAEFLLEHGFVDLIVKRRDIPATLAELLALHAGKIPGADAPHALAGTPEPHALIKRVSGLKPRRKTAVPSAYDIVKAARGAQRPTALELIERGLDGFIELHGDRLFSDDPAVVAGIGWKDGRVFTVIATERGRNTKERVARNFGSAHPEGYRKARRLMLEAERFGRPVLCLIDTAGAYCGIGAEERGQGEAIATNLVTMSGLRTPIVSVIVGEGGSGGALALAVADRVLMFEHAAYSVVSPEGCASILWKSTARAADAAEALGLTAPTLTELGIVSDTIDDTGSADEVASRLMERVALEFDGLGLLDTDELIDARYDLFRAMGGDAACSRS</sequence>
<evidence type="ECO:0000256" key="2">
    <source>
        <dbReference type="ARBA" id="ARBA00004956"/>
    </source>
</evidence>
<dbReference type="HAMAP" id="MF_01395">
    <property type="entry name" value="AcetylCoA_CT_beta"/>
    <property type="match status" value="1"/>
</dbReference>
<keyword evidence="15 19" id="KW-0443">Lipid metabolism</keyword>
<keyword evidence="14 19" id="KW-0067">ATP-binding</keyword>
<dbReference type="GO" id="GO:2001295">
    <property type="term" value="P:malonyl-CoA biosynthetic process"/>
    <property type="evidence" value="ECO:0007669"/>
    <property type="project" value="UniProtKB-UniRule"/>
</dbReference>
<comment type="similarity">
    <text evidence="20">Belongs to the AccD/PCCB family.</text>
</comment>
<dbReference type="InterPro" id="IPR029045">
    <property type="entry name" value="ClpP/crotonase-like_dom_sf"/>
</dbReference>
<keyword evidence="8 19" id="KW-0808">Transferase</keyword>
<feature type="binding site" evidence="20">
    <location>
        <position position="50"/>
    </location>
    <ligand>
        <name>Zn(2+)</name>
        <dbReference type="ChEBI" id="CHEBI:29105"/>
    </ligand>
</feature>
<dbReference type="PROSITE" id="PS50989">
    <property type="entry name" value="COA_CT_CTER"/>
    <property type="match status" value="1"/>
</dbReference>
<evidence type="ECO:0000259" key="22">
    <source>
        <dbReference type="PROSITE" id="PS50989"/>
    </source>
</evidence>
<evidence type="ECO:0000256" key="11">
    <source>
        <dbReference type="ARBA" id="ARBA00022771"/>
    </source>
</evidence>
<comment type="subunit">
    <text evidence="5">Acetyl-CoA carboxylase is a heterotetramer composed of biotin carboxyl carrier protein (AccB), biotin carboxylase (AccC) and two subunits of ACCase subunit beta/alpha.</text>
</comment>
<evidence type="ECO:0000256" key="9">
    <source>
        <dbReference type="ARBA" id="ARBA00022723"/>
    </source>
</evidence>
<dbReference type="EMBL" id="DYUZ01000034">
    <property type="protein sequence ID" value="HJG38034.1"/>
    <property type="molecule type" value="Genomic_DNA"/>
</dbReference>
<keyword evidence="11 20" id="KW-0863">Zinc-finger</keyword>
<evidence type="ECO:0000313" key="24">
    <source>
        <dbReference type="Proteomes" id="UP000753256"/>
    </source>
</evidence>
<reference evidence="23" key="1">
    <citation type="journal article" date="2021" name="PeerJ">
        <title>Extensive microbial diversity within the chicken gut microbiome revealed by metagenomics and culture.</title>
        <authorList>
            <person name="Gilroy R."/>
            <person name="Ravi A."/>
            <person name="Getino M."/>
            <person name="Pursley I."/>
            <person name="Horton D.L."/>
            <person name="Alikhan N.F."/>
            <person name="Baker D."/>
            <person name="Gharbi K."/>
            <person name="Hall N."/>
            <person name="Watson M."/>
            <person name="Adriaenssens E.M."/>
            <person name="Foster-Nyarko E."/>
            <person name="Jarju S."/>
            <person name="Secka A."/>
            <person name="Antonio M."/>
            <person name="Oren A."/>
            <person name="Chaudhuri R.R."/>
            <person name="La Ragione R."/>
            <person name="Hildebrand F."/>
            <person name="Pallen M.J."/>
        </authorList>
    </citation>
    <scope>NUCLEOTIDE SEQUENCE</scope>
    <source>
        <strain evidence="23">ChiHjej13B12-9602</strain>
    </source>
</reference>
<evidence type="ECO:0000256" key="16">
    <source>
        <dbReference type="ARBA" id="ARBA00023160"/>
    </source>
</evidence>
<feature type="binding site" evidence="20">
    <location>
        <position position="31"/>
    </location>
    <ligand>
        <name>Zn(2+)</name>
        <dbReference type="ChEBI" id="CHEBI:29105"/>
    </ligand>
</feature>
<dbReference type="AlphaFoldDB" id="A0A921IVJ9"/>
<evidence type="ECO:0000256" key="19">
    <source>
        <dbReference type="HAMAP-Rule" id="MF_00823"/>
    </source>
</evidence>
<dbReference type="Pfam" id="PF17848">
    <property type="entry name" value="Zn_ribbon_ACC"/>
    <property type="match status" value="1"/>
</dbReference>
<keyword evidence="7 19" id="KW-0444">Lipid biosynthesis</keyword>
<comment type="subcellular location">
    <subcellularLocation>
        <location evidence="1 19">Cytoplasm</location>
    </subcellularLocation>
</comment>
<feature type="zinc finger region" description="C4-type" evidence="20">
    <location>
        <begin position="31"/>
        <end position="53"/>
    </location>
</feature>
<evidence type="ECO:0000259" key="21">
    <source>
        <dbReference type="PROSITE" id="PS50980"/>
    </source>
</evidence>
<dbReference type="Pfam" id="PF03255">
    <property type="entry name" value="ACCA"/>
    <property type="match status" value="1"/>
</dbReference>
<comment type="subunit">
    <text evidence="19">Acetyl-CoA carboxylase is a heterohexamer composed of biotin carboxyl carrier protein (AccB), biotin carboxylase (AccC) and two subunits each of ACCase subunit alpha (AccA) and ACCase subunit beta (AccD).</text>
</comment>